<gene>
    <name evidence="1" type="ORF">HUK38_13650</name>
</gene>
<accession>A0A839HLB4</accession>
<evidence type="ECO:0000313" key="1">
    <source>
        <dbReference type="EMBL" id="MBB1127257.1"/>
    </source>
</evidence>
<reference evidence="1 2" key="1">
    <citation type="journal article" date="2020" name="Arch. Microbiol.">
        <title>The genome sequence of the giant phototrophic gammaproteobacterium Thiospirillum jenense gives insight into its physiological properties and phylogenetic relationships.</title>
        <authorList>
            <person name="Imhoff J.F."/>
            <person name="Meyer T.E."/>
            <person name="Kyndt J.A."/>
        </authorList>
    </citation>
    <scope>NUCLEOTIDE SEQUENCE [LARGE SCALE GENOMIC DNA]</scope>
    <source>
        <strain evidence="1 2">DSM 216</strain>
    </source>
</reference>
<evidence type="ECO:0000313" key="2">
    <source>
        <dbReference type="Proteomes" id="UP000548632"/>
    </source>
</evidence>
<protein>
    <submittedName>
        <fullName evidence="1">Uncharacterized protein</fullName>
    </submittedName>
</protein>
<proteinExistence type="predicted"/>
<organism evidence="1 2">
    <name type="scientific">Thiospirillum jenense</name>
    <dbReference type="NCBI Taxonomy" id="1653858"/>
    <lineage>
        <taxon>Bacteria</taxon>
        <taxon>Pseudomonadati</taxon>
        <taxon>Pseudomonadota</taxon>
        <taxon>Gammaproteobacteria</taxon>
        <taxon>Chromatiales</taxon>
        <taxon>Chromatiaceae</taxon>
        <taxon>Thiospirillum</taxon>
    </lineage>
</organism>
<dbReference type="EMBL" id="JABVCQ010000043">
    <property type="protein sequence ID" value="MBB1127257.1"/>
    <property type="molecule type" value="Genomic_DNA"/>
</dbReference>
<dbReference type="Proteomes" id="UP000548632">
    <property type="component" value="Unassembled WGS sequence"/>
</dbReference>
<sequence length="66" mass="7401">MTQFDSIIEEIHQTREKISERFGGNIAAIAEDAAQRQAASSRLIWKTNAPNKSRQPINRVYLSDAG</sequence>
<keyword evidence="2" id="KW-1185">Reference proteome</keyword>
<comment type="caution">
    <text evidence="1">The sequence shown here is derived from an EMBL/GenBank/DDBJ whole genome shotgun (WGS) entry which is preliminary data.</text>
</comment>
<dbReference type="AlphaFoldDB" id="A0A839HLB4"/>
<name>A0A839HLB4_9GAMM</name>
<dbReference type="RefSeq" id="WP_182584882.1">
    <property type="nucleotide sequence ID" value="NZ_JABVCQ010000043.1"/>
</dbReference>